<dbReference type="InterPro" id="IPR036412">
    <property type="entry name" value="HAD-like_sf"/>
</dbReference>
<dbReference type="GO" id="GO:0036424">
    <property type="term" value="F:L-phosphoserine phosphatase activity"/>
    <property type="evidence" value="ECO:0007669"/>
    <property type="project" value="TreeGrafter"/>
</dbReference>
<protein>
    <submittedName>
        <fullName evidence="1">HAD family hydrolase</fullName>
    </submittedName>
</protein>
<dbReference type="GO" id="GO:0000287">
    <property type="term" value="F:magnesium ion binding"/>
    <property type="evidence" value="ECO:0007669"/>
    <property type="project" value="TreeGrafter"/>
</dbReference>
<dbReference type="PANTHER" id="PTHR43344">
    <property type="entry name" value="PHOSPHOSERINE PHOSPHATASE"/>
    <property type="match status" value="1"/>
</dbReference>
<comment type="caution">
    <text evidence="1">The sequence shown here is derived from an EMBL/GenBank/DDBJ whole genome shotgun (WGS) entry which is preliminary data.</text>
</comment>
<dbReference type="RefSeq" id="WP_180544157.1">
    <property type="nucleotide sequence ID" value="NZ_JACCJZ010000010.1"/>
</dbReference>
<dbReference type="InterPro" id="IPR006385">
    <property type="entry name" value="HAD_hydro_SerB1"/>
</dbReference>
<dbReference type="CDD" id="cd02612">
    <property type="entry name" value="HAD_PGPPase"/>
    <property type="match status" value="1"/>
</dbReference>
<dbReference type="SUPFAM" id="SSF56784">
    <property type="entry name" value="HAD-like"/>
    <property type="match status" value="1"/>
</dbReference>
<dbReference type="Gene3D" id="1.20.1440.100">
    <property type="entry name" value="SG protein - dephosphorylation function"/>
    <property type="match status" value="1"/>
</dbReference>
<dbReference type="EMBL" id="JACCJZ010000010">
    <property type="protein sequence ID" value="NYZ61994.1"/>
    <property type="molecule type" value="Genomic_DNA"/>
</dbReference>
<gene>
    <name evidence="1" type="ORF">H0E82_04335</name>
</gene>
<dbReference type="InterPro" id="IPR023214">
    <property type="entry name" value="HAD_sf"/>
</dbReference>
<keyword evidence="1" id="KW-0378">Hydrolase</keyword>
<dbReference type="GO" id="GO:0005737">
    <property type="term" value="C:cytoplasm"/>
    <property type="evidence" value="ECO:0007669"/>
    <property type="project" value="TreeGrafter"/>
</dbReference>
<sequence>MDPAPPVAPRPALALFDFDGTITTRETFLDFLAHAVSRSRLVVGRLLLAPLLVAYRLGLVPVRLLRTVLVRYAFTGLPHDAVDAAGARLASDVLPGLVRPEMRERIAWHRARGDTVVVVSGGFDAYLAPWCEAQGLDWLCSSLEARDGRLTGRYAGAQCVADEKARRVRARYALDTSSAIHAYGDTHEDFALLALAQHATWRGAPWPGPAPA</sequence>
<dbReference type="PANTHER" id="PTHR43344:SF14">
    <property type="entry name" value="HAD-IB FAMILY HYDROLASE"/>
    <property type="match status" value="1"/>
</dbReference>
<dbReference type="GO" id="GO:0006564">
    <property type="term" value="P:L-serine biosynthetic process"/>
    <property type="evidence" value="ECO:0007669"/>
    <property type="project" value="TreeGrafter"/>
</dbReference>
<accession>A0A7Z0QPW3</accession>
<dbReference type="InterPro" id="IPR050582">
    <property type="entry name" value="HAD-like_SerB"/>
</dbReference>
<dbReference type="NCBIfam" id="TIGR01488">
    <property type="entry name" value="HAD-SF-IB"/>
    <property type="match status" value="1"/>
</dbReference>
<evidence type="ECO:0000313" key="2">
    <source>
        <dbReference type="Proteomes" id="UP000589896"/>
    </source>
</evidence>
<keyword evidence="2" id="KW-1185">Reference proteome</keyword>
<dbReference type="Proteomes" id="UP000589896">
    <property type="component" value="Unassembled WGS sequence"/>
</dbReference>
<organism evidence="1 2">
    <name type="scientific">Luteimonas deserti</name>
    <dbReference type="NCBI Taxonomy" id="2752306"/>
    <lineage>
        <taxon>Bacteria</taxon>
        <taxon>Pseudomonadati</taxon>
        <taxon>Pseudomonadota</taxon>
        <taxon>Gammaproteobacteria</taxon>
        <taxon>Lysobacterales</taxon>
        <taxon>Lysobacteraceae</taxon>
        <taxon>Luteimonas</taxon>
    </lineage>
</organism>
<dbReference type="AlphaFoldDB" id="A0A7Z0QPW3"/>
<name>A0A7Z0QPW3_9GAMM</name>
<dbReference type="NCBIfam" id="TIGR01490">
    <property type="entry name" value="HAD-SF-IB-hyp1"/>
    <property type="match status" value="1"/>
</dbReference>
<proteinExistence type="predicted"/>
<dbReference type="Gene3D" id="3.40.50.1000">
    <property type="entry name" value="HAD superfamily/HAD-like"/>
    <property type="match status" value="1"/>
</dbReference>
<reference evidence="1 2" key="1">
    <citation type="submission" date="2020-07" db="EMBL/GenBank/DDBJ databases">
        <title>isolation of Luteimonas sp. SJ-16.</title>
        <authorList>
            <person name="Huang X.-X."/>
            <person name="Xu L."/>
            <person name="Sun J.-Q."/>
        </authorList>
    </citation>
    <scope>NUCLEOTIDE SEQUENCE [LARGE SCALE GENOMIC DNA]</scope>
    <source>
        <strain evidence="1 2">SJ-16</strain>
    </source>
</reference>
<dbReference type="Pfam" id="PF12710">
    <property type="entry name" value="HAD"/>
    <property type="match status" value="1"/>
</dbReference>
<evidence type="ECO:0000313" key="1">
    <source>
        <dbReference type="EMBL" id="NYZ61994.1"/>
    </source>
</evidence>